<organism evidence="1 2">
    <name type="scientific">Thalictrum thalictroides</name>
    <name type="common">Rue-anemone</name>
    <name type="synonym">Anemone thalictroides</name>
    <dbReference type="NCBI Taxonomy" id="46969"/>
    <lineage>
        <taxon>Eukaryota</taxon>
        <taxon>Viridiplantae</taxon>
        <taxon>Streptophyta</taxon>
        <taxon>Embryophyta</taxon>
        <taxon>Tracheophyta</taxon>
        <taxon>Spermatophyta</taxon>
        <taxon>Magnoliopsida</taxon>
        <taxon>Ranunculales</taxon>
        <taxon>Ranunculaceae</taxon>
        <taxon>Thalictroideae</taxon>
        <taxon>Thalictrum</taxon>
    </lineage>
</organism>
<evidence type="ECO:0000313" key="1">
    <source>
        <dbReference type="EMBL" id="KAF5202142.1"/>
    </source>
</evidence>
<dbReference type="OrthoDB" id="696485at2759"/>
<keyword evidence="2" id="KW-1185">Reference proteome</keyword>
<dbReference type="AlphaFoldDB" id="A0A7J6X157"/>
<gene>
    <name evidence="1" type="ORF">FRX31_008273</name>
</gene>
<dbReference type="EMBL" id="JABWDY010008541">
    <property type="protein sequence ID" value="KAF5202142.1"/>
    <property type="molecule type" value="Genomic_DNA"/>
</dbReference>
<reference evidence="1 2" key="1">
    <citation type="submission" date="2020-06" db="EMBL/GenBank/DDBJ databases">
        <title>Transcriptomic and genomic resources for Thalictrum thalictroides and T. hernandezii: Facilitating candidate gene discovery in an emerging model plant lineage.</title>
        <authorList>
            <person name="Arias T."/>
            <person name="Riano-Pachon D.M."/>
            <person name="Di Stilio V.S."/>
        </authorList>
    </citation>
    <scope>NUCLEOTIDE SEQUENCE [LARGE SCALE GENOMIC DNA]</scope>
    <source>
        <strain evidence="2">cv. WT478/WT964</strain>
        <tissue evidence="1">Leaves</tissue>
    </source>
</reference>
<evidence type="ECO:0000313" key="2">
    <source>
        <dbReference type="Proteomes" id="UP000554482"/>
    </source>
</evidence>
<dbReference type="Proteomes" id="UP000554482">
    <property type="component" value="Unassembled WGS sequence"/>
</dbReference>
<sequence length="93" mass="10599">MGCPSTFAVWMKVSGERVEVIQMLQDQHDAMVVLKQWPKLQVTGLGSYIWTLLPYAILWSVWCMRNEVIFQEEGFSVEAAAMTGTGWRCCPRA</sequence>
<protein>
    <submittedName>
        <fullName evidence="1">Uncharacterized protein</fullName>
    </submittedName>
</protein>
<name>A0A7J6X157_THATH</name>
<comment type="caution">
    <text evidence="1">The sequence shown here is derived from an EMBL/GenBank/DDBJ whole genome shotgun (WGS) entry which is preliminary data.</text>
</comment>
<accession>A0A7J6X157</accession>
<proteinExistence type="predicted"/>